<organism evidence="2 3">
    <name type="scientific">Microbacterium oxydans</name>
    <dbReference type="NCBI Taxonomy" id="82380"/>
    <lineage>
        <taxon>Bacteria</taxon>
        <taxon>Bacillati</taxon>
        <taxon>Actinomycetota</taxon>
        <taxon>Actinomycetes</taxon>
        <taxon>Micrococcales</taxon>
        <taxon>Microbacteriaceae</taxon>
        <taxon>Microbacterium</taxon>
    </lineage>
</organism>
<reference evidence="2 3" key="1">
    <citation type="submission" date="2015-02" db="EMBL/GenBank/DDBJ databases">
        <title>Draft genome sequences of ten Microbacterium spp. with emphasis on heavy metal contaminated environments.</title>
        <authorList>
            <person name="Corretto E."/>
        </authorList>
    </citation>
    <scope>NUCLEOTIDE SEQUENCE [LARGE SCALE GENOMIC DNA]</scope>
    <source>
        <strain evidence="2 3">BEL4b</strain>
    </source>
</reference>
<dbReference type="AlphaFoldDB" id="A0A0F0L8N5"/>
<dbReference type="Proteomes" id="UP000033640">
    <property type="component" value="Unassembled WGS sequence"/>
</dbReference>
<evidence type="ECO:0000313" key="3">
    <source>
        <dbReference type="Proteomes" id="UP000033640"/>
    </source>
</evidence>
<comment type="caution">
    <text evidence="2">The sequence shown here is derived from an EMBL/GenBank/DDBJ whole genome shotgun (WGS) entry which is preliminary data.</text>
</comment>
<proteinExistence type="predicted"/>
<dbReference type="PATRIC" id="fig|82380.11.peg.2177"/>
<keyword evidence="1" id="KW-0812">Transmembrane</keyword>
<dbReference type="OrthoDB" id="5083307at2"/>
<accession>A0A0F0L8N5</accession>
<evidence type="ECO:0000313" key="2">
    <source>
        <dbReference type="EMBL" id="KJL28665.1"/>
    </source>
</evidence>
<evidence type="ECO:0008006" key="4">
    <source>
        <dbReference type="Google" id="ProtNLM"/>
    </source>
</evidence>
<dbReference type="NCBIfam" id="NF041390">
    <property type="entry name" value="TadE_Rv3655c"/>
    <property type="match status" value="1"/>
</dbReference>
<sequence>MRPALTAFRRADGERGSVAGELAVALPAVVLVLLLGVGALGAASRQVVLQDAAADAARLLGRGEAGGEAAAIVRRAVPGASLVSSAQGDLVCVSASVDLSVGTMIRVPLRASSCALDGGR</sequence>
<keyword evidence="1" id="KW-0472">Membrane</keyword>
<gene>
    <name evidence="2" type="ORF">RS83_02140</name>
</gene>
<keyword evidence="1" id="KW-1133">Transmembrane helix</keyword>
<dbReference type="RefSeq" id="WP_052679075.1">
    <property type="nucleotide sequence ID" value="NZ_JYIW01000025.1"/>
</dbReference>
<evidence type="ECO:0000256" key="1">
    <source>
        <dbReference type="SAM" id="Phobius"/>
    </source>
</evidence>
<dbReference type="InterPro" id="IPR049790">
    <property type="entry name" value="Rv3655c/TadE"/>
</dbReference>
<name>A0A0F0L8N5_9MICO</name>
<protein>
    <recommendedName>
        <fullName evidence="4">TadE-like protein</fullName>
    </recommendedName>
</protein>
<dbReference type="EMBL" id="JYIW01000025">
    <property type="protein sequence ID" value="KJL28665.1"/>
    <property type="molecule type" value="Genomic_DNA"/>
</dbReference>
<feature type="transmembrane region" description="Helical" evidence="1">
    <location>
        <begin position="22"/>
        <end position="43"/>
    </location>
</feature>